<keyword evidence="3" id="KW-1185">Reference proteome</keyword>
<name>A0A286TZ66_9BACT</name>
<comment type="caution">
    <text evidence="2">The sequence shown here is derived from an EMBL/GenBank/DDBJ whole genome shotgun (WGS) entry which is preliminary data.</text>
</comment>
<dbReference type="Proteomes" id="UP000218542">
    <property type="component" value="Unassembled WGS sequence"/>
</dbReference>
<accession>A0A286TZ66</accession>
<evidence type="ECO:0000313" key="3">
    <source>
        <dbReference type="Proteomes" id="UP000218542"/>
    </source>
</evidence>
<evidence type="ECO:0000259" key="1">
    <source>
        <dbReference type="Pfam" id="PF18480"/>
    </source>
</evidence>
<dbReference type="InterPro" id="IPR041049">
    <property type="entry name" value="DUF5615"/>
</dbReference>
<proteinExistence type="predicted"/>
<reference evidence="3" key="1">
    <citation type="journal article" date="2017" name="Environ. Microbiol. Rep.">
        <title>Genetic Diversity of Marine Anaerobic Ammonium-Oxidizing Bacteria as Revealed by Genomic and Proteomic Analyses of 'Candidatus Scalindua japonica'.</title>
        <authorList>
            <person name="Oshiki M."/>
            <person name="Mizuto K."/>
            <person name="Kimura Z."/>
            <person name="Kindaichi T."/>
            <person name="Satoh H."/>
            <person name="Okabe S."/>
        </authorList>
    </citation>
    <scope>NUCLEOTIDE SEQUENCE [LARGE SCALE GENOMIC DNA]</scope>
    <source>
        <strain evidence="3">husup-a2</strain>
    </source>
</reference>
<protein>
    <recommendedName>
        <fullName evidence="1">DUF5615 domain-containing protein</fullName>
    </recommendedName>
</protein>
<dbReference type="AlphaFoldDB" id="A0A286TZ66"/>
<sequence>MLTIKEAGMLGATDTDHIALAKKEGRVIFTQDVDFLRLHAKGTEHCGIVYAQQQTPIGEIIRCLTLLHQILDYNDMQNHIEFL</sequence>
<feature type="domain" description="DUF5615" evidence="1">
    <location>
        <begin position="2"/>
        <end position="79"/>
    </location>
</feature>
<dbReference type="Pfam" id="PF18480">
    <property type="entry name" value="DUF5615"/>
    <property type="match status" value="1"/>
</dbReference>
<gene>
    <name evidence="2" type="ORF">SCALIN_C19_0003</name>
</gene>
<evidence type="ECO:0000313" key="2">
    <source>
        <dbReference type="EMBL" id="GAX61209.1"/>
    </source>
</evidence>
<organism evidence="2 3">
    <name type="scientific">Candidatus Scalindua japonica</name>
    <dbReference type="NCBI Taxonomy" id="1284222"/>
    <lineage>
        <taxon>Bacteria</taxon>
        <taxon>Pseudomonadati</taxon>
        <taxon>Planctomycetota</taxon>
        <taxon>Candidatus Brocadiia</taxon>
        <taxon>Candidatus Brocadiales</taxon>
        <taxon>Candidatus Scalinduaceae</taxon>
        <taxon>Candidatus Scalindua</taxon>
    </lineage>
</organism>
<dbReference type="EMBL" id="BAOS01000019">
    <property type="protein sequence ID" value="GAX61209.1"/>
    <property type="molecule type" value="Genomic_DNA"/>
</dbReference>